<dbReference type="EMBL" id="PVNL01000135">
    <property type="protein sequence ID" value="PRP96241.1"/>
    <property type="molecule type" value="Genomic_DNA"/>
</dbReference>
<dbReference type="Proteomes" id="UP000238823">
    <property type="component" value="Unassembled WGS sequence"/>
</dbReference>
<evidence type="ECO:0000313" key="1">
    <source>
        <dbReference type="EMBL" id="PRP96241.1"/>
    </source>
</evidence>
<organism evidence="1 2">
    <name type="scientific">Enhygromyxa salina</name>
    <dbReference type="NCBI Taxonomy" id="215803"/>
    <lineage>
        <taxon>Bacteria</taxon>
        <taxon>Pseudomonadati</taxon>
        <taxon>Myxococcota</taxon>
        <taxon>Polyangia</taxon>
        <taxon>Nannocystales</taxon>
        <taxon>Nannocystaceae</taxon>
        <taxon>Enhygromyxa</taxon>
    </lineage>
</organism>
<dbReference type="AlphaFoldDB" id="A0A2S9XU48"/>
<evidence type="ECO:0000313" key="2">
    <source>
        <dbReference type="Proteomes" id="UP000238823"/>
    </source>
</evidence>
<dbReference type="RefSeq" id="WP_181234427.1">
    <property type="nucleotide sequence ID" value="NZ_PVNL01000135.1"/>
</dbReference>
<accession>A0A2S9XU48</accession>
<gene>
    <name evidence="1" type="ORF">ENSA7_70550</name>
</gene>
<sequence>MGVSADPLNRELHAKLRATNQALERRAGPLRSLNPEREHATPLLEVHRRALVELADRPGCDALTQRLAGPVAHGLCALALAQLDAFPGNLFWDLDLIATSIVSQARALEFEDAIAHVEDQFQRMATLQHLYGQATAINFSYVHDFVYGFDWAKWVAREPSLHARPPTPFSPEFLAHMHARGLELLELIERDDGKYPSLPDDQARNPFEFSREPDDEVTLHRELARRDLIPVPTWDPDASSCDWDLRWRVAFAVRRVEVAHELGLALPTTPDS</sequence>
<name>A0A2S9XU48_9BACT</name>
<comment type="caution">
    <text evidence="1">The sequence shown here is derived from an EMBL/GenBank/DDBJ whole genome shotgun (WGS) entry which is preliminary data.</text>
</comment>
<proteinExistence type="predicted"/>
<reference evidence="1 2" key="1">
    <citation type="submission" date="2018-03" db="EMBL/GenBank/DDBJ databases">
        <title>Draft Genome Sequences of the Obligatory Marine Myxobacteria Enhygromyxa salina SWB007.</title>
        <authorList>
            <person name="Poehlein A."/>
            <person name="Moghaddam J.A."/>
            <person name="Harms H."/>
            <person name="Alanjari M."/>
            <person name="Koenig G.M."/>
            <person name="Daniel R."/>
            <person name="Schaeberle T.F."/>
        </authorList>
    </citation>
    <scope>NUCLEOTIDE SEQUENCE [LARGE SCALE GENOMIC DNA]</scope>
    <source>
        <strain evidence="1 2">SWB007</strain>
    </source>
</reference>
<protein>
    <submittedName>
        <fullName evidence="1">Uncharacterized protein</fullName>
    </submittedName>
</protein>